<protein>
    <submittedName>
        <fullName evidence="1">Uncharacterized protein</fullName>
    </submittedName>
</protein>
<name>A0A182J5A4_ANOAO</name>
<reference evidence="1" key="1">
    <citation type="submission" date="2022-08" db="UniProtKB">
        <authorList>
            <consortium name="EnsemblMetazoa"/>
        </authorList>
    </citation>
    <scope>IDENTIFICATION</scope>
    <source>
        <strain evidence="1">EBRO</strain>
    </source>
</reference>
<organism evidence="1">
    <name type="scientific">Anopheles atroparvus</name>
    <name type="common">European mosquito</name>
    <dbReference type="NCBI Taxonomy" id="41427"/>
    <lineage>
        <taxon>Eukaryota</taxon>
        <taxon>Metazoa</taxon>
        <taxon>Ecdysozoa</taxon>
        <taxon>Arthropoda</taxon>
        <taxon>Hexapoda</taxon>
        <taxon>Insecta</taxon>
        <taxon>Pterygota</taxon>
        <taxon>Neoptera</taxon>
        <taxon>Endopterygota</taxon>
        <taxon>Diptera</taxon>
        <taxon>Nematocera</taxon>
        <taxon>Culicoidea</taxon>
        <taxon>Culicidae</taxon>
        <taxon>Anophelinae</taxon>
        <taxon>Anopheles</taxon>
    </lineage>
</organism>
<dbReference type="EMBL" id="AXCP01009865">
    <property type="status" value="NOT_ANNOTATED_CDS"/>
    <property type="molecule type" value="Genomic_DNA"/>
</dbReference>
<proteinExistence type="predicted"/>
<evidence type="ECO:0000313" key="1">
    <source>
        <dbReference type="EnsemblMetazoa" id="AATE011642-PA.1"/>
    </source>
</evidence>
<dbReference type="AlphaFoldDB" id="A0A182J5A4"/>
<dbReference type="VEuPathDB" id="VectorBase:AATE011642"/>
<sequence length="122" mass="13280">MLWDSEEEACSCLDNPHTDTSPEVPVDAHEEAHANLDDSPAEEFWGPPRPTEENLQAVLGEIAWACTALAPTPKPIPEDVVSVVAQYQRGYLPLSAAHAILVDRCGCAILCSNLYERKGLNP</sequence>
<accession>A0A182J5A4</accession>
<dbReference type="EnsemblMetazoa" id="AATE011642-RA">
    <property type="protein sequence ID" value="AATE011642-PA.1"/>
    <property type="gene ID" value="AATE011642"/>
</dbReference>